<feature type="transmembrane region" description="Helical" evidence="7">
    <location>
        <begin position="50"/>
        <end position="67"/>
    </location>
</feature>
<evidence type="ECO:0000256" key="3">
    <source>
        <dbReference type="ARBA" id="ARBA00022553"/>
    </source>
</evidence>
<feature type="transmembrane region" description="Helical" evidence="7">
    <location>
        <begin position="156"/>
        <end position="178"/>
    </location>
</feature>
<dbReference type="SMART" id="SM00388">
    <property type="entry name" value="HisKA"/>
    <property type="match status" value="1"/>
</dbReference>
<evidence type="ECO:0000256" key="5">
    <source>
        <dbReference type="ARBA" id="ARBA00022777"/>
    </source>
</evidence>
<dbReference type="SUPFAM" id="SSF55874">
    <property type="entry name" value="ATPase domain of HSP90 chaperone/DNA topoisomerase II/histidine kinase"/>
    <property type="match status" value="1"/>
</dbReference>
<organism evidence="9 10">
    <name type="scientific">Sediminitomix flava</name>
    <dbReference type="NCBI Taxonomy" id="379075"/>
    <lineage>
        <taxon>Bacteria</taxon>
        <taxon>Pseudomonadati</taxon>
        <taxon>Bacteroidota</taxon>
        <taxon>Cytophagia</taxon>
        <taxon>Cytophagales</taxon>
        <taxon>Flammeovirgaceae</taxon>
        <taxon>Sediminitomix</taxon>
    </lineage>
</organism>
<dbReference type="SMART" id="SM00387">
    <property type="entry name" value="HATPase_c"/>
    <property type="match status" value="1"/>
</dbReference>
<keyword evidence="6" id="KW-0902">Two-component regulatory system</keyword>
<dbReference type="GO" id="GO:0000155">
    <property type="term" value="F:phosphorelay sensor kinase activity"/>
    <property type="evidence" value="ECO:0007669"/>
    <property type="project" value="InterPro"/>
</dbReference>
<feature type="transmembrane region" description="Helical" evidence="7">
    <location>
        <begin position="74"/>
        <end position="92"/>
    </location>
</feature>
<protein>
    <recommendedName>
        <fullName evidence="2">histidine kinase</fullName>
        <ecNumber evidence="2">2.7.13.3</ecNumber>
    </recommendedName>
</protein>
<dbReference type="PRINTS" id="PR00344">
    <property type="entry name" value="BCTRLSENSOR"/>
</dbReference>
<sequence>MLLTKSDFTFEFLFIKKKLTDACLNLLSITGLVSLFGIFLHTGIVVNTTIIITYLCIYTAVVSITVFKTHVPLFYRKLFILCLFFFLSLYLFYAVGVIGISLLFLIIFTVLGGILFNQRIGLLCLGLASGMLVAFGILAKYKLIAFRDPYSSSSETWLSTTIIYVLLVGILLSVIELLHQHIGKLIKKLDEKHVELAKANHELDTFIYRVSHDLRSPILSSIGLIELTKNTKKEKDRRHYLDLQLTSLKKLDTFILNILEYSRNNNQEVYEEEIETGKFINNLIQAYEIDYPKVNQLQDVYQEIPFCSDPTRLAIILNNLLSNAFRFTATTSETPLVKVVAIVDREYLNIWVSDNGIGILPEYQAKVFDLFFRASDENHGTGVGLYIVRETVRKLNGRINLYSVPRKGTTVKVQIPNLFFAEKGA</sequence>
<name>A0A315ZCU1_SEDFL</name>
<comment type="catalytic activity">
    <reaction evidence="1">
        <text>ATP + protein L-histidine = ADP + protein N-phospho-L-histidine.</text>
        <dbReference type="EC" id="2.7.13.3"/>
    </reaction>
</comment>
<keyword evidence="7" id="KW-1133">Transmembrane helix</keyword>
<dbReference type="InterPro" id="IPR005467">
    <property type="entry name" value="His_kinase_dom"/>
</dbReference>
<feature type="transmembrane region" description="Helical" evidence="7">
    <location>
        <begin position="98"/>
        <end position="116"/>
    </location>
</feature>
<dbReference type="Pfam" id="PF20969">
    <property type="entry name" value="MASE11"/>
    <property type="match status" value="1"/>
</dbReference>
<feature type="transmembrane region" description="Helical" evidence="7">
    <location>
        <begin position="123"/>
        <end position="144"/>
    </location>
</feature>
<dbReference type="SUPFAM" id="SSF47384">
    <property type="entry name" value="Homodimeric domain of signal transducing histidine kinase"/>
    <property type="match status" value="1"/>
</dbReference>
<proteinExistence type="predicted"/>
<dbReference type="Gene3D" id="1.10.287.130">
    <property type="match status" value="1"/>
</dbReference>
<keyword evidence="7" id="KW-0472">Membrane</keyword>
<dbReference type="InterPro" id="IPR048437">
    <property type="entry name" value="MASE11"/>
</dbReference>
<evidence type="ECO:0000256" key="2">
    <source>
        <dbReference type="ARBA" id="ARBA00012438"/>
    </source>
</evidence>
<dbReference type="InterPro" id="IPR003594">
    <property type="entry name" value="HATPase_dom"/>
</dbReference>
<comment type="caution">
    <text evidence="9">The sequence shown here is derived from an EMBL/GenBank/DDBJ whole genome shotgun (WGS) entry which is preliminary data.</text>
</comment>
<evidence type="ECO:0000259" key="8">
    <source>
        <dbReference type="PROSITE" id="PS50109"/>
    </source>
</evidence>
<dbReference type="InterPro" id="IPR050736">
    <property type="entry name" value="Sensor_HK_Regulatory"/>
</dbReference>
<dbReference type="InterPro" id="IPR003661">
    <property type="entry name" value="HisK_dim/P_dom"/>
</dbReference>
<evidence type="ECO:0000256" key="4">
    <source>
        <dbReference type="ARBA" id="ARBA00022679"/>
    </source>
</evidence>
<keyword evidence="10" id="KW-1185">Reference proteome</keyword>
<evidence type="ECO:0000313" key="10">
    <source>
        <dbReference type="Proteomes" id="UP000245535"/>
    </source>
</evidence>
<dbReference type="PROSITE" id="PS50109">
    <property type="entry name" value="HIS_KIN"/>
    <property type="match status" value="1"/>
</dbReference>
<dbReference type="InterPro" id="IPR036097">
    <property type="entry name" value="HisK_dim/P_sf"/>
</dbReference>
<dbReference type="PANTHER" id="PTHR43711:SF26">
    <property type="entry name" value="SENSOR HISTIDINE KINASE RCSC"/>
    <property type="match status" value="1"/>
</dbReference>
<gene>
    <name evidence="9" type="ORF">BC781_102931</name>
</gene>
<dbReference type="EC" id="2.7.13.3" evidence="2"/>
<keyword evidence="3" id="KW-0597">Phosphoprotein</keyword>
<dbReference type="Pfam" id="PF00512">
    <property type="entry name" value="HisKA"/>
    <property type="match status" value="1"/>
</dbReference>
<evidence type="ECO:0000313" key="9">
    <source>
        <dbReference type="EMBL" id="PWJ43371.1"/>
    </source>
</evidence>
<evidence type="ECO:0000256" key="1">
    <source>
        <dbReference type="ARBA" id="ARBA00000085"/>
    </source>
</evidence>
<evidence type="ECO:0000256" key="6">
    <source>
        <dbReference type="ARBA" id="ARBA00023012"/>
    </source>
</evidence>
<feature type="transmembrane region" description="Helical" evidence="7">
    <location>
        <begin position="22"/>
        <end position="44"/>
    </location>
</feature>
<dbReference type="OrthoDB" id="9766459at2"/>
<dbReference type="InterPro" id="IPR004358">
    <property type="entry name" value="Sig_transdc_His_kin-like_C"/>
</dbReference>
<dbReference type="InterPro" id="IPR036890">
    <property type="entry name" value="HATPase_C_sf"/>
</dbReference>
<dbReference type="RefSeq" id="WP_109617862.1">
    <property type="nucleotide sequence ID" value="NZ_QGDO01000002.1"/>
</dbReference>
<keyword evidence="4" id="KW-0808">Transferase</keyword>
<dbReference type="CDD" id="cd00082">
    <property type="entry name" value="HisKA"/>
    <property type="match status" value="1"/>
</dbReference>
<dbReference type="Proteomes" id="UP000245535">
    <property type="component" value="Unassembled WGS sequence"/>
</dbReference>
<reference evidence="9 10" key="1">
    <citation type="submission" date="2018-03" db="EMBL/GenBank/DDBJ databases">
        <title>Genomic Encyclopedia of Archaeal and Bacterial Type Strains, Phase II (KMG-II): from individual species to whole genera.</title>
        <authorList>
            <person name="Goeker M."/>
        </authorList>
    </citation>
    <scope>NUCLEOTIDE SEQUENCE [LARGE SCALE GENOMIC DNA]</scope>
    <source>
        <strain evidence="9 10">DSM 28229</strain>
    </source>
</reference>
<accession>A0A315ZCU1</accession>
<dbReference type="EMBL" id="QGDO01000002">
    <property type="protein sequence ID" value="PWJ43371.1"/>
    <property type="molecule type" value="Genomic_DNA"/>
</dbReference>
<feature type="domain" description="Histidine kinase" evidence="8">
    <location>
        <begin position="209"/>
        <end position="419"/>
    </location>
</feature>
<evidence type="ECO:0000256" key="7">
    <source>
        <dbReference type="SAM" id="Phobius"/>
    </source>
</evidence>
<keyword evidence="5 9" id="KW-0418">Kinase</keyword>
<dbReference type="Pfam" id="PF02518">
    <property type="entry name" value="HATPase_c"/>
    <property type="match status" value="1"/>
</dbReference>
<dbReference type="AlphaFoldDB" id="A0A315ZCU1"/>
<dbReference type="PANTHER" id="PTHR43711">
    <property type="entry name" value="TWO-COMPONENT HISTIDINE KINASE"/>
    <property type="match status" value="1"/>
</dbReference>
<keyword evidence="7" id="KW-0812">Transmembrane</keyword>
<dbReference type="Gene3D" id="3.30.565.10">
    <property type="entry name" value="Histidine kinase-like ATPase, C-terminal domain"/>
    <property type="match status" value="1"/>
</dbReference>